<name>A0A6A4H517_9AGAR</name>
<dbReference type="OrthoDB" id="3830579at2759"/>
<accession>A0A6A4H517</accession>
<reference evidence="1" key="1">
    <citation type="journal article" date="2019" name="Environ. Microbiol.">
        <title>Fungal ecological strategies reflected in gene transcription - a case study of two litter decomposers.</title>
        <authorList>
            <person name="Barbi F."/>
            <person name="Kohler A."/>
            <person name="Barry K."/>
            <person name="Baskaran P."/>
            <person name="Daum C."/>
            <person name="Fauchery L."/>
            <person name="Ihrmark K."/>
            <person name="Kuo A."/>
            <person name="LaButti K."/>
            <person name="Lipzen A."/>
            <person name="Morin E."/>
            <person name="Grigoriev I.V."/>
            <person name="Henrissat B."/>
            <person name="Lindahl B."/>
            <person name="Martin F."/>
        </authorList>
    </citation>
    <scope>NUCLEOTIDE SEQUENCE</scope>
    <source>
        <strain evidence="1">JB14</strain>
    </source>
</reference>
<evidence type="ECO:0000313" key="2">
    <source>
        <dbReference type="Proteomes" id="UP000799118"/>
    </source>
</evidence>
<keyword evidence="2" id="KW-1185">Reference proteome</keyword>
<sequence>MDAVIQYTTFTATDAFVKDHHIVTDGLEMLKTAEGHVSSYWGVQVPEEGSKRGYLCMAVLKKVVAGDLVRHQFSHVVGASPVAGMEANVTEFVYITPKEGVSDSAIKEAAEKLDDVFNANGHVAALGESVEGHGVYLIIVGWPSNLFVSPIVAFKAVANLEVTHAVLDEHN</sequence>
<proteinExistence type="predicted"/>
<organism evidence="1 2">
    <name type="scientific">Gymnopus androsaceus JB14</name>
    <dbReference type="NCBI Taxonomy" id="1447944"/>
    <lineage>
        <taxon>Eukaryota</taxon>
        <taxon>Fungi</taxon>
        <taxon>Dikarya</taxon>
        <taxon>Basidiomycota</taxon>
        <taxon>Agaricomycotina</taxon>
        <taxon>Agaricomycetes</taxon>
        <taxon>Agaricomycetidae</taxon>
        <taxon>Agaricales</taxon>
        <taxon>Marasmiineae</taxon>
        <taxon>Omphalotaceae</taxon>
        <taxon>Gymnopus</taxon>
    </lineage>
</organism>
<dbReference type="Proteomes" id="UP000799118">
    <property type="component" value="Unassembled WGS sequence"/>
</dbReference>
<dbReference type="AlphaFoldDB" id="A0A6A4H517"/>
<evidence type="ECO:0000313" key="1">
    <source>
        <dbReference type="EMBL" id="KAE9392813.1"/>
    </source>
</evidence>
<protein>
    <submittedName>
        <fullName evidence="1">Uncharacterized protein</fullName>
    </submittedName>
</protein>
<gene>
    <name evidence="1" type="ORF">BT96DRAFT_924473</name>
</gene>
<dbReference type="EMBL" id="ML769587">
    <property type="protein sequence ID" value="KAE9392813.1"/>
    <property type="molecule type" value="Genomic_DNA"/>
</dbReference>